<dbReference type="Pfam" id="PF11854">
    <property type="entry name" value="MtrB_PioB"/>
    <property type="match status" value="1"/>
</dbReference>
<evidence type="ECO:0000313" key="1">
    <source>
        <dbReference type="EMBL" id="ENO87164.1"/>
    </source>
</evidence>
<dbReference type="eggNOG" id="COG3637">
    <property type="taxonomic scope" value="Bacteria"/>
</dbReference>
<dbReference type="SUPFAM" id="SSF56935">
    <property type="entry name" value="Porins"/>
    <property type="match status" value="1"/>
</dbReference>
<comment type="caution">
    <text evidence="1">The sequence shown here is derived from an EMBL/GenBank/DDBJ whole genome shotgun (WGS) entry which is preliminary data.</text>
</comment>
<accession>N6Z4S2</accession>
<name>N6Z4S2_THAL4</name>
<sequence>MNNVNANCAAVRLSVQPQVRMLSVLVGAALAMMAVERAWADSAVGADTSLGNALNLAPVNPLTYTSGYDPDGLNGEPIAARTPTGQLYSVPKVPSDRVHSTTGGWEYLGFVEFGVTHVSGDHREQGFKRYKDVGNGGYLSAFGVSAEKADTAHYFEVVGGGVDRDDQFYGATFGRYNDWRVKAFYNETPHVFTTSFRSLWNGAGSGNLTLKPGLTAGGSGDLAADNQAITAVAQANTNTELGLVRKKGGLRLDMNLTDNLKVFAGYSLEKREGARPFGSVWAGGGGQAPMEVIEPIDYETHDFVGGLYYTDPLNSFNLQASASLFRNNIDTLSFETPLRVTPGTITGATPGMFTAGRFDLYPDNEAYNIKAEYARKLPDLMNGRFTAVVSMGSSRQDDDLVPYTTYSGLRPTNVSTANWDSTDSLSRQSADARIDTRLVDLGLSLNPTSRLNIKAKARYYETRNHTDYLACNPNAEYIDSGDGTPGGVSAFGCTGVWGRMINDGSNVSMLYGGNGAAAGNIPIRSVPYDYRKLNTGLTADWRLKTSSINAAYEREIYARDHRERDKTWEDKYKLGYVNRSIEDTTVRLSFAHDRRRGSSYHTHHPYASFLSGHIVPMPEAAGSNVQSWVVHMNNGMRKYDLSDRDQNTLNARLNYMPREDLDIGLSAQLKEIRYPSSDYGRSGKQRQNWFNVDVDWQYSPASNVYAFYSFQRGTLDQRSVPSGGGTGCLIGASSLMGVITPENAEEICQSPNSGAVFVAGNFWELDHKDRSDTLGLGLRHDFGKVKFDISYTYAKSRTEMKYSLPANANAATIAAAGSGFPDLTTSQNILEANLLVPVTKTVSARLLLRHEYGRYRDWHYSGLESDPVAVNAPGTALPTAVILDAGPQNYRASLIGLLLQIRL</sequence>
<protein>
    <submittedName>
        <fullName evidence="1">Uncharacterized protein</fullName>
    </submittedName>
</protein>
<keyword evidence="2" id="KW-1185">Reference proteome</keyword>
<proteinExistence type="predicted"/>
<dbReference type="InterPro" id="IPR020016">
    <property type="entry name" value="Decahaem-assoc_OM_MtrB/PioB"/>
</dbReference>
<dbReference type="RefSeq" id="WP_004338939.1">
    <property type="nucleotide sequence ID" value="NZ_AMXE01000042.1"/>
</dbReference>
<organism evidence="1 2">
    <name type="scientific">Thauera linaloolentis (strain DSM 12138 / JCM 21573 / CCUG 41526 / CIP 105981 / IAM 15112 / NBRC 102519 / 47Lol)</name>
    <dbReference type="NCBI Taxonomy" id="1123367"/>
    <lineage>
        <taxon>Bacteria</taxon>
        <taxon>Pseudomonadati</taxon>
        <taxon>Pseudomonadota</taxon>
        <taxon>Betaproteobacteria</taxon>
        <taxon>Rhodocyclales</taxon>
        <taxon>Zoogloeaceae</taxon>
        <taxon>Thauera</taxon>
    </lineage>
</organism>
<reference evidence="1 2" key="1">
    <citation type="submission" date="2012-09" db="EMBL/GenBank/DDBJ databases">
        <title>Draft Genome Sequences of 6 Strains from Genus Thauera.</title>
        <authorList>
            <person name="Liu B."/>
            <person name="Shapleigh J.P."/>
            <person name="Frostegard A.H."/>
        </authorList>
    </citation>
    <scope>NUCLEOTIDE SEQUENCE [LARGE SCALE GENOMIC DNA]</scope>
    <source>
        <strain evidence="2">47Lol / DSM 12138</strain>
    </source>
</reference>
<dbReference type="Proteomes" id="UP000013232">
    <property type="component" value="Unassembled WGS sequence"/>
</dbReference>
<dbReference type="STRING" id="1123367.GCA_000621305_02565"/>
<gene>
    <name evidence="1" type="ORF">C666_11670</name>
</gene>
<dbReference type="AlphaFoldDB" id="N6Z4S2"/>
<dbReference type="OrthoDB" id="5925787at2"/>
<evidence type="ECO:0000313" key="2">
    <source>
        <dbReference type="Proteomes" id="UP000013232"/>
    </source>
</evidence>
<dbReference type="EMBL" id="AMXE01000042">
    <property type="protein sequence ID" value="ENO87164.1"/>
    <property type="molecule type" value="Genomic_DNA"/>
</dbReference>